<dbReference type="EMBL" id="LHQQ01000315">
    <property type="protein sequence ID" value="KOS37506.1"/>
    <property type="molecule type" value="Genomic_DNA"/>
</dbReference>
<comment type="caution">
    <text evidence="1">The sequence shown here is derived from an EMBL/GenBank/DDBJ whole genome shotgun (WGS) entry which is preliminary data.</text>
</comment>
<name>A0A0M8NQT7_9EURO</name>
<dbReference type="AlphaFoldDB" id="A0A0M8NQT7"/>
<gene>
    <name evidence="1" type="ORF">ACN38_g11698</name>
</gene>
<protein>
    <submittedName>
        <fullName evidence="1">Uncharacterized protein</fullName>
    </submittedName>
</protein>
<proteinExistence type="predicted"/>
<keyword evidence="2" id="KW-1185">Reference proteome</keyword>
<organism evidence="1 2">
    <name type="scientific">Penicillium nordicum</name>
    <dbReference type="NCBI Taxonomy" id="229535"/>
    <lineage>
        <taxon>Eukaryota</taxon>
        <taxon>Fungi</taxon>
        <taxon>Dikarya</taxon>
        <taxon>Ascomycota</taxon>
        <taxon>Pezizomycotina</taxon>
        <taxon>Eurotiomycetes</taxon>
        <taxon>Eurotiomycetidae</taxon>
        <taxon>Eurotiales</taxon>
        <taxon>Aspergillaceae</taxon>
        <taxon>Penicillium</taxon>
    </lineage>
</organism>
<reference evidence="1 2" key="1">
    <citation type="submission" date="2015-08" db="EMBL/GenBank/DDBJ databases">
        <title>Genome sequencing of Penicillium nordicum.</title>
        <authorList>
            <person name="Nguyen H.D."/>
            <person name="Seifert K.A."/>
        </authorList>
    </citation>
    <scope>NUCLEOTIDE SEQUENCE [LARGE SCALE GENOMIC DNA]</scope>
    <source>
        <strain evidence="1 2">DAOMC 185683</strain>
    </source>
</reference>
<evidence type="ECO:0000313" key="2">
    <source>
        <dbReference type="Proteomes" id="UP000037696"/>
    </source>
</evidence>
<sequence length="331" mass="37238">MGDPRIPCYENEAGKEGAMATSELPRDFLEPDSSMNLQSLGSDFHIPDEAKRLTRPTKKQITRNIEEIAREIDMNLETSQYLLIINPSDTLRTYFLNSRVGGVRLTIDDHNILLRIMPGDQHESVLSAFTIRFQDAMTTAGLPAQNRRWRPTGSSLRRGVYCGKEPDFSMVPIPHILSTSVSIWPSLVIEVGMSQSHSSLKRDAQWWFENSSHNTRLVLLFNIHKDPFWVDVELWMAPTGTRPGLPTRQNAIPDSDHPGEFIPREELGPLSVSQALRVTDGAVSQVNGQGLDISLDYELLMREGRPTGQEDIVITEEMLQWICEEVPSSSG</sequence>
<accession>A0A0M8NQT7</accession>
<dbReference type="OrthoDB" id="76567at2759"/>
<dbReference type="Proteomes" id="UP000037696">
    <property type="component" value="Unassembled WGS sequence"/>
</dbReference>
<evidence type="ECO:0000313" key="1">
    <source>
        <dbReference type="EMBL" id="KOS37506.1"/>
    </source>
</evidence>